<accession>A0A1C6WW52</accession>
<dbReference type="EMBL" id="FMIL01000449">
    <property type="protein sequence ID" value="SCL94006.1"/>
    <property type="molecule type" value="Genomic_DNA"/>
</dbReference>
<evidence type="ECO:0000256" key="1">
    <source>
        <dbReference type="SAM" id="Phobius"/>
    </source>
</evidence>
<dbReference type="Pfam" id="PF06022">
    <property type="entry name" value="Cir_Bir_Yir"/>
    <property type="match status" value="1"/>
</dbReference>
<dbReference type="NCBIfam" id="TIGR01590">
    <property type="entry name" value="yir-bir-cir_Pla"/>
    <property type="match status" value="1"/>
</dbReference>
<keyword evidence="1" id="KW-1133">Transmembrane helix</keyword>
<protein>
    <submittedName>
        <fullName evidence="2">CIR protein</fullName>
    </submittedName>
</protein>
<keyword evidence="1" id="KW-0472">Membrane</keyword>
<keyword evidence="1" id="KW-0812">Transmembrane</keyword>
<gene>
    <name evidence="2" type="ORF">PCHAJ_000540000</name>
</gene>
<name>A0A1C6WW52_PLACU</name>
<feature type="transmembrane region" description="Helical" evidence="1">
    <location>
        <begin position="258"/>
        <end position="277"/>
    </location>
</feature>
<evidence type="ECO:0000313" key="2">
    <source>
        <dbReference type="EMBL" id="SCL94006.1"/>
    </source>
</evidence>
<sequence>MENSSYDIEKVYRDIYAIEDYFYVMDDGEIRVDIAHESILQYCNYKNNSVTYDCNDYFQLTSCGFIYLLKTLKDNYKLEDDKLAEYVILWLSYKLSRIRQHNFANLNEFYTKYIVNNECYNEKIKDGDTTTYKDIIDKKKNLMDIKEISKFSSLFSILSYLYYLFHGECLDCEKIWKLAKNFADILEELNEDSNNKEKSLHTQILSTLLDDYNNLINKYGNKCSIFQSFPELTPKNKHVESSLQTSEGASSSSSMLNTVIPVLSTFSVISLFLGVAYKYSLFGFGKRSQKQYLREKRKKIKRKEYNYILFDESDYSRNSNNY</sequence>
<dbReference type="AlphaFoldDB" id="A0A1C6WW52"/>
<proteinExistence type="predicted"/>
<organism evidence="2">
    <name type="scientific">Plasmodium chabaudi chabaudi</name>
    <dbReference type="NCBI Taxonomy" id="31271"/>
    <lineage>
        <taxon>Eukaryota</taxon>
        <taxon>Sar</taxon>
        <taxon>Alveolata</taxon>
        <taxon>Apicomplexa</taxon>
        <taxon>Aconoidasida</taxon>
        <taxon>Haemosporida</taxon>
        <taxon>Plasmodiidae</taxon>
        <taxon>Plasmodium</taxon>
        <taxon>Plasmodium (Vinckeia)</taxon>
    </lineage>
</organism>
<dbReference type="Proteomes" id="UP000507163">
    <property type="component" value="Unassembled WGS sequence"/>
</dbReference>
<reference evidence="2" key="1">
    <citation type="submission" date="2016-08" db="EMBL/GenBank/DDBJ databases">
        <authorList>
            <consortium name="Pathogen Informatics"/>
        </authorList>
    </citation>
    <scope>NUCLEOTIDE SEQUENCE</scope>
    <source>
        <strain evidence="2">AJ</strain>
    </source>
</reference>
<dbReference type="InterPro" id="IPR006477">
    <property type="entry name" value="Yir_bir_cir"/>
</dbReference>